<keyword evidence="2" id="KW-0813">Transport</keyword>
<dbReference type="PANTHER" id="PTHR42718:SF9">
    <property type="entry name" value="MAJOR FACILITATOR SUPERFAMILY MULTIDRUG TRANSPORTER MFSC"/>
    <property type="match status" value="1"/>
</dbReference>
<feature type="transmembrane region" description="Helical" evidence="6">
    <location>
        <begin position="22"/>
        <end position="46"/>
    </location>
</feature>
<dbReference type="PROSITE" id="PS50850">
    <property type="entry name" value="MFS"/>
    <property type="match status" value="1"/>
</dbReference>
<dbReference type="InterPro" id="IPR011701">
    <property type="entry name" value="MFS"/>
</dbReference>
<name>A0ABN7RVF8_THEXY</name>
<evidence type="ECO:0000256" key="6">
    <source>
        <dbReference type="SAM" id="Phobius"/>
    </source>
</evidence>
<comment type="caution">
    <text evidence="8">The sequence shown here is derived from an EMBL/GenBank/DDBJ whole genome shotgun (WGS) entry which is preliminary data.</text>
</comment>
<feature type="transmembrane region" description="Helical" evidence="6">
    <location>
        <begin position="206"/>
        <end position="229"/>
    </location>
</feature>
<keyword evidence="5 6" id="KW-0472">Membrane</keyword>
<feature type="transmembrane region" description="Helical" evidence="6">
    <location>
        <begin position="173"/>
        <end position="194"/>
    </location>
</feature>
<accession>A0ABN7RVF8</accession>
<feature type="transmembrane region" description="Helical" evidence="6">
    <location>
        <begin position="235"/>
        <end position="254"/>
    </location>
</feature>
<feature type="transmembrane region" description="Helical" evidence="6">
    <location>
        <begin position="145"/>
        <end position="167"/>
    </location>
</feature>
<organism evidence="8 9">
    <name type="scientific">Thermobacillus xylanilyticus</name>
    <dbReference type="NCBI Taxonomy" id="76633"/>
    <lineage>
        <taxon>Bacteria</taxon>
        <taxon>Bacillati</taxon>
        <taxon>Bacillota</taxon>
        <taxon>Bacilli</taxon>
        <taxon>Bacillales</taxon>
        <taxon>Paenibacillaceae</taxon>
        <taxon>Thermobacillus</taxon>
    </lineage>
</organism>
<dbReference type="SUPFAM" id="SSF103473">
    <property type="entry name" value="MFS general substrate transporter"/>
    <property type="match status" value="1"/>
</dbReference>
<evidence type="ECO:0000256" key="4">
    <source>
        <dbReference type="ARBA" id="ARBA00022989"/>
    </source>
</evidence>
<feature type="domain" description="Major facilitator superfamily (MFS) profile" evidence="7">
    <location>
        <begin position="20"/>
        <end position="394"/>
    </location>
</feature>
<proteinExistence type="predicted"/>
<feature type="transmembrane region" description="Helical" evidence="6">
    <location>
        <begin position="111"/>
        <end position="133"/>
    </location>
</feature>
<keyword evidence="9" id="KW-1185">Reference proteome</keyword>
<keyword evidence="4 6" id="KW-1133">Transmembrane helix</keyword>
<reference evidence="8 9" key="1">
    <citation type="submission" date="2021-04" db="EMBL/GenBank/DDBJ databases">
        <authorList>
            <person name="Rakotoarivonina H."/>
        </authorList>
    </citation>
    <scope>NUCLEOTIDE SEQUENCE [LARGE SCALE GENOMIC DNA]</scope>
    <source>
        <strain evidence="8 9">XE</strain>
    </source>
</reference>
<gene>
    <name evidence="8" type="primary">txxe 1086</name>
    <name evidence="8" type="ORF">TXXE_08050</name>
</gene>
<dbReference type="Gene3D" id="1.20.1250.20">
    <property type="entry name" value="MFS general substrate transporter like domains"/>
    <property type="match status" value="1"/>
</dbReference>
<feature type="transmembrane region" description="Helical" evidence="6">
    <location>
        <begin position="58"/>
        <end position="79"/>
    </location>
</feature>
<protein>
    <submittedName>
        <fullName evidence="8">Drug resistance transporter, EmrB/QacA subfamily</fullName>
    </submittedName>
</protein>
<evidence type="ECO:0000256" key="1">
    <source>
        <dbReference type="ARBA" id="ARBA00004651"/>
    </source>
</evidence>
<sequence length="394" mass="42267">MEHFEPETGNSGSRPSGWSGQFALIAGSFVGIYHTVSLNVSIPAFAGIFDADPASLQWLVTCFMLAAGMIAPISGYLGSRFGYRRIFAVCMAGLTLTSVCCGIAWNLGSLVVFRTIQGVFSGLVQPVTLALLYQNVPRAKQPQAVSVWSAASITATAVAPSASGWFQGVYWPMMFWVTVIPSAAAMLIGLRYLPEAALPRRPGLDGWGMFLAAAASAAYLMVFGNLHAWGLGSPAAIIGLLAGTLAFIVFVVHVHPIRSRTALPAGRMRGNRRNDCRRQIERQRPRILVDCGGYSASSHQHLGVCGFRARHGNGVCGILDVHAQCRHRLVADAAVERRHAGGCEGDVGTRFGAFALGEASIWRNRRRLLRFLFLSASGSKIPIAARSREHSGGQ</sequence>
<evidence type="ECO:0000259" key="7">
    <source>
        <dbReference type="PROSITE" id="PS50850"/>
    </source>
</evidence>
<dbReference type="PANTHER" id="PTHR42718">
    <property type="entry name" value="MAJOR FACILITATOR SUPERFAMILY MULTIDRUG TRANSPORTER MFSC"/>
    <property type="match status" value="1"/>
</dbReference>
<keyword evidence="3 6" id="KW-0812">Transmembrane</keyword>
<evidence type="ECO:0000256" key="3">
    <source>
        <dbReference type="ARBA" id="ARBA00022692"/>
    </source>
</evidence>
<dbReference type="EMBL" id="CAJRAY010000038">
    <property type="protein sequence ID" value="CAG5084699.1"/>
    <property type="molecule type" value="Genomic_DNA"/>
</dbReference>
<evidence type="ECO:0000256" key="2">
    <source>
        <dbReference type="ARBA" id="ARBA00022448"/>
    </source>
</evidence>
<dbReference type="RefSeq" id="WP_213484160.1">
    <property type="nucleotide sequence ID" value="NZ_CAJRAY010000038.1"/>
</dbReference>
<dbReference type="Pfam" id="PF07690">
    <property type="entry name" value="MFS_1"/>
    <property type="match status" value="1"/>
</dbReference>
<evidence type="ECO:0000313" key="9">
    <source>
        <dbReference type="Proteomes" id="UP000681526"/>
    </source>
</evidence>
<comment type="subcellular location">
    <subcellularLocation>
        <location evidence="1">Cell membrane</location>
        <topology evidence="1">Multi-pass membrane protein</topology>
    </subcellularLocation>
</comment>
<evidence type="ECO:0000313" key="8">
    <source>
        <dbReference type="EMBL" id="CAG5084699.1"/>
    </source>
</evidence>
<dbReference type="InterPro" id="IPR020846">
    <property type="entry name" value="MFS_dom"/>
</dbReference>
<feature type="transmembrane region" description="Helical" evidence="6">
    <location>
        <begin position="86"/>
        <end position="105"/>
    </location>
</feature>
<dbReference type="Proteomes" id="UP000681526">
    <property type="component" value="Unassembled WGS sequence"/>
</dbReference>
<dbReference type="InterPro" id="IPR036259">
    <property type="entry name" value="MFS_trans_sf"/>
</dbReference>
<evidence type="ECO:0000256" key="5">
    <source>
        <dbReference type="ARBA" id="ARBA00023136"/>
    </source>
</evidence>